<dbReference type="InterPro" id="IPR036561">
    <property type="entry name" value="MAM33_sf"/>
</dbReference>
<dbReference type="Pfam" id="PF02330">
    <property type="entry name" value="MAM33"/>
    <property type="match status" value="1"/>
</dbReference>
<accession>A0A1Z5JM18</accession>
<organism evidence="1 2">
    <name type="scientific">Fistulifera solaris</name>
    <name type="common">Oleaginous diatom</name>
    <dbReference type="NCBI Taxonomy" id="1519565"/>
    <lineage>
        <taxon>Eukaryota</taxon>
        <taxon>Sar</taxon>
        <taxon>Stramenopiles</taxon>
        <taxon>Ochrophyta</taxon>
        <taxon>Bacillariophyta</taxon>
        <taxon>Bacillariophyceae</taxon>
        <taxon>Bacillariophycidae</taxon>
        <taxon>Naviculales</taxon>
        <taxon>Naviculaceae</taxon>
        <taxon>Fistulifera</taxon>
    </lineage>
</organism>
<dbReference type="GO" id="GO:0005759">
    <property type="term" value="C:mitochondrial matrix"/>
    <property type="evidence" value="ECO:0007669"/>
    <property type="project" value="InterPro"/>
</dbReference>
<dbReference type="Proteomes" id="UP000198406">
    <property type="component" value="Unassembled WGS sequence"/>
</dbReference>
<evidence type="ECO:0000313" key="1">
    <source>
        <dbReference type="EMBL" id="GAX15063.1"/>
    </source>
</evidence>
<sequence>MSKFIASTLLRSRLSQQLTSKSAILPHLMMRSAPRTATLLPKMSTRAMSGEARQTLVDILGREHAEEIENESTTMPEDLGSLKKTLENDWKIVDDGAMTKLYRTIGSSKVQVTFHCQDAVEMDDEEDFDEEALEAAAPVRFTVTVTKAGKTLAMTCITTEDLSVSIQNIVNTSDQQAETMLRENVIPSDVYQGPEFVELAEDLQDAFHNYLIEDVGIGSDFVSFVSMYCDFKEQTEYVNFLEDTKAILS</sequence>
<dbReference type="PANTHER" id="PTHR10826:SF1">
    <property type="entry name" value="COMPLEMENT COMPONENT 1 Q SUBCOMPONENT-BINDING PROTEIN, MITOCHONDRIAL"/>
    <property type="match status" value="1"/>
</dbReference>
<evidence type="ECO:0008006" key="3">
    <source>
        <dbReference type="Google" id="ProtNLM"/>
    </source>
</evidence>
<gene>
    <name evidence="1" type="ORF">FisN_12Lh240</name>
</gene>
<dbReference type="InterPro" id="IPR003428">
    <property type="entry name" value="MAM33"/>
</dbReference>
<dbReference type="OrthoDB" id="278212at2759"/>
<proteinExistence type="predicted"/>
<protein>
    <recommendedName>
        <fullName evidence="3">Complement component 1 Q subcomponent-binding protein, mitochondrial</fullName>
    </recommendedName>
</protein>
<dbReference type="SUPFAM" id="SSF54529">
    <property type="entry name" value="Mitochondrial glycoprotein MAM33-like"/>
    <property type="match status" value="1"/>
</dbReference>
<name>A0A1Z5JM18_FISSO</name>
<comment type="caution">
    <text evidence="1">The sequence shown here is derived from an EMBL/GenBank/DDBJ whole genome shotgun (WGS) entry which is preliminary data.</text>
</comment>
<evidence type="ECO:0000313" key="2">
    <source>
        <dbReference type="Proteomes" id="UP000198406"/>
    </source>
</evidence>
<dbReference type="PANTHER" id="PTHR10826">
    <property type="entry name" value="COMPLEMENT COMPONENT 1"/>
    <property type="match status" value="1"/>
</dbReference>
<dbReference type="InParanoid" id="A0A1Z5JM18"/>
<reference evidence="1 2" key="1">
    <citation type="journal article" date="2015" name="Plant Cell">
        <title>Oil accumulation by the oleaginous diatom Fistulifera solaris as revealed by the genome and transcriptome.</title>
        <authorList>
            <person name="Tanaka T."/>
            <person name="Maeda Y."/>
            <person name="Veluchamy A."/>
            <person name="Tanaka M."/>
            <person name="Abida H."/>
            <person name="Marechal E."/>
            <person name="Bowler C."/>
            <person name="Muto M."/>
            <person name="Sunaga Y."/>
            <person name="Tanaka M."/>
            <person name="Yoshino T."/>
            <person name="Taniguchi T."/>
            <person name="Fukuda Y."/>
            <person name="Nemoto M."/>
            <person name="Matsumoto M."/>
            <person name="Wong P.S."/>
            <person name="Aburatani S."/>
            <person name="Fujibuchi W."/>
        </authorList>
    </citation>
    <scope>NUCLEOTIDE SEQUENCE [LARGE SCALE GENOMIC DNA]</scope>
    <source>
        <strain evidence="1 2">JPCC DA0580</strain>
    </source>
</reference>
<dbReference type="FunCoup" id="A0A1Z5JM18">
    <property type="interactions" value="239"/>
</dbReference>
<dbReference type="Gene3D" id="3.10.280.10">
    <property type="entry name" value="Mitochondrial glycoprotein"/>
    <property type="match status" value="1"/>
</dbReference>
<keyword evidence="2" id="KW-1185">Reference proteome</keyword>
<dbReference type="AlphaFoldDB" id="A0A1Z5JM18"/>
<dbReference type="EMBL" id="BDSP01000087">
    <property type="protein sequence ID" value="GAX15063.1"/>
    <property type="molecule type" value="Genomic_DNA"/>
</dbReference>